<proteinExistence type="predicted"/>
<feature type="signal peptide" evidence="1">
    <location>
        <begin position="1"/>
        <end position="28"/>
    </location>
</feature>
<dbReference type="EMBL" id="JBHVZQ010000097">
    <property type="protein sequence ID" value="MFF1279107.1"/>
    <property type="molecule type" value="Genomic_DNA"/>
</dbReference>
<comment type="caution">
    <text evidence="3">The sequence shown here is derived from an EMBL/GenBank/DDBJ whole genome shotgun (WGS) entry which is preliminary data.</text>
</comment>
<dbReference type="InterPro" id="IPR011024">
    <property type="entry name" value="G_crystallin-like"/>
</dbReference>
<dbReference type="SUPFAM" id="SSF49695">
    <property type="entry name" value="gamma-Crystallin-like"/>
    <property type="match status" value="1"/>
</dbReference>
<keyword evidence="1" id="KW-0732">Signal</keyword>
<dbReference type="Pfam" id="PF09076">
    <property type="entry name" value="Crystall_2"/>
    <property type="match status" value="1"/>
</dbReference>
<accession>A0ABW6QJ02</accession>
<dbReference type="Gene3D" id="2.60.20.30">
    <property type="match status" value="1"/>
</dbReference>
<feature type="chain" id="PRO_5045969834" evidence="1">
    <location>
        <begin position="29"/>
        <end position="105"/>
    </location>
</feature>
<protein>
    <submittedName>
        <fullName evidence="3">Beta/gamma crystallin domain-containing protein</fullName>
    </submittedName>
</protein>
<sequence length="105" mass="11214">MLKNVVRIAGTTLAAAVLATGFAGSASATNHVDCAGRNDFVTLWSTNGAKYCFANAGSLNLSVPVWQLGSGNNRVLFKFSNGKSLRFEKWINEQLDATVVGIEVY</sequence>
<evidence type="ECO:0000256" key="1">
    <source>
        <dbReference type="SAM" id="SignalP"/>
    </source>
</evidence>
<name>A0ABW6QJ02_9ACTN</name>
<dbReference type="Proteomes" id="UP001601627">
    <property type="component" value="Unassembled WGS sequence"/>
</dbReference>
<reference evidence="3 4" key="1">
    <citation type="submission" date="2024-09" db="EMBL/GenBank/DDBJ databases">
        <title>The Natural Products Discovery Center: Release of the First 8490 Sequenced Strains for Exploring Actinobacteria Biosynthetic Diversity.</title>
        <authorList>
            <person name="Kalkreuter E."/>
            <person name="Kautsar S.A."/>
            <person name="Yang D."/>
            <person name="Bader C.D."/>
            <person name="Teijaro C.N."/>
            <person name="Fluegel L."/>
            <person name="Davis C.M."/>
            <person name="Simpson J.R."/>
            <person name="Lauterbach L."/>
            <person name="Steele A.D."/>
            <person name="Gui C."/>
            <person name="Meng S."/>
            <person name="Li G."/>
            <person name="Viehrig K."/>
            <person name="Ye F."/>
            <person name="Su P."/>
            <person name="Kiefer A.F."/>
            <person name="Nichols A."/>
            <person name="Cepeda A.J."/>
            <person name="Yan W."/>
            <person name="Fan B."/>
            <person name="Jiang Y."/>
            <person name="Adhikari A."/>
            <person name="Zheng C.-J."/>
            <person name="Schuster L."/>
            <person name="Cowan T.M."/>
            <person name="Smanski M.J."/>
            <person name="Chevrette M.G."/>
            <person name="De Carvalho L.P.S."/>
            <person name="Shen B."/>
        </authorList>
    </citation>
    <scope>NUCLEOTIDE SEQUENCE [LARGE SCALE GENOMIC DNA]</scope>
    <source>
        <strain evidence="3 4">NPDC058328</strain>
    </source>
</reference>
<organism evidence="3 4">
    <name type="scientific">Streptomyces marokkonensis</name>
    <dbReference type="NCBI Taxonomy" id="324855"/>
    <lineage>
        <taxon>Bacteria</taxon>
        <taxon>Bacillati</taxon>
        <taxon>Actinomycetota</taxon>
        <taxon>Actinomycetes</taxon>
        <taxon>Kitasatosporales</taxon>
        <taxon>Streptomycetaceae</taxon>
        <taxon>Streptomyces</taxon>
    </lineage>
</organism>
<dbReference type="RefSeq" id="WP_388242153.1">
    <property type="nucleotide sequence ID" value="NZ_JBHVZQ010000097.1"/>
</dbReference>
<feature type="domain" description="Streptomyces killer toxin-like beta/gamma crystallin" evidence="2">
    <location>
        <begin position="47"/>
        <end position="91"/>
    </location>
</feature>
<gene>
    <name evidence="3" type="ORF">ACFVZC_38050</name>
</gene>
<dbReference type="InterPro" id="IPR015161">
    <property type="entry name" value="Sklp_toxin_b/g_crystallin"/>
</dbReference>
<evidence type="ECO:0000259" key="2">
    <source>
        <dbReference type="Pfam" id="PF09076"/>
    </source>
</evidence>
<dbReference type="InterPro" id="IPR015791">
    <property type="entry name" value="Antimic/Inh_G_crystallin-like"/>
</dbReference>
<evidence type="ECO:0000313" key="4">
    <source>
        <dbReference type="Proteomes" id="UP001601627"/>
    </source>
</evidence>
<evidence type="ECO:0000313" key="3">
    <source>
        <dbReference type="EMBL" id="MFF1279107.1"/>
    </source>
</evidence>
<keyword evidence="4" id="KW-1185">Reference proteome</keyword>